<gene>
    <name evidence="2" type="ORF">SAMN06266787_102635</name>
</gene>
<accession>A0A238WT82</accession>
<protein>
    <submittedName>
        <fullName evidence="2">Por secretion system C-terminal sorting domain-containing protein</fullName>
    </submittedName>
</protein>
<evidence type="ECO:0000313" key="3">
    <source>
        <dbReference type="Proteomes" id="UP000198297"/>
    </source>
</evidence>
<dbReference type="Gene3D" id="2.60.120.380">
    <property type="match status" value="1"/>
</dbReference>
<dbReference type="EMBL" id="FZNK01000002">
    <property type="protein sequence ID" value="SNR49454.1"/>
    <property type="molecule type" value="Genomic_DNA"/>
</dbReference>
<feature type="compositionally biased region" description="Polar residues" evidence="1">
    <location>
        <begin position="287"/>
        <end position="355"/>
    </location>
</feature>
<sequence length="380" mass="39246">MSRVLFVALLVALASLFGATAVVQANGSDVITVENGEVDVPDRSVEVGPFGSYNVSSVAPIKPGEQIEISVSKNTDERFNLYLYDANENPVKSTNTTESTVTFDSDGLSAGTYILAYFSNETLQTIQPVVIQGYETTVTAPSTVAVGDNGSVNVTPTAYDSSDEPPIETVEVVLVDGETTERITATKEGDTYTAPLDDEYEPGDYRLYAAVTGTGQVAGEFPNILSVSDEQSLTITEETADESGDTGNNGGSGGGGGGGGGSAAPVDNTTSESVNETTNATSENKSVKVNSTGQNVSNTTKSNVTADGEANTTNATGSENSDPSGNVTGSTQDTGDNSSQVTEPSEPNPDQNTDESVPLNGPTLLLISLFVIGAVTRLRN</sequence>
<proteinExistence type="predicted"/>
<feature type="compositionally biased region" description="Gly residues" evidence="1">
    <location>
        <begin position="247"/>
        <end position="262"/>
    </location>
</feature>
<dbReference type="RefSeq" id="WP_137708548.1">
    <property type="nucleotide sequence ID" value="NZ_FZNK01000002.1"/>
</dbReference>
<dbReference type="Proteomes" id="UP000198297">
    <property type="component" value="Unassembled WGS sequence"/>
</dbReference>
<evidence type="ECO:0000256" key="1">
    <source>
        <dbReference type="SAM" id="MobiDB-lite"/>
    </source>
</evidence>
<dbReference type="AlphaFoldDB" id="A0A238WT82"/>
<name>A0A238WT82_HALEZ</name>
<reference evidence="2 3" key="1">
    <citation type="submission" date="2017-06" db="EMBL/GenBank/DDBJ databases">
        <authorList>
            <person name="Kim H.J."/>
            <person name="Triplett B.A."/>
        </authorList>
    </citation>
    <scope>NUCLEOTIDE SEQUENCE [LARGE SCALE GENOMIC DNA]</scope>
    <source>
        <strain evidence="2 3">DSM 19316</strain>
    </source>
</reference>
<evidence type="ECO:0000313" key="2">
    <source>
        <dbReference type="EMBL" id="SNR49454.1"/>
    </source>
</evidence>
<feature type="region of interest" description="Disordered" evidence="1">
    <location>
        <begin position="237"/>
        <end position="359"/>
    </location>
</feature>
<feature type="compositionally biased region" description="Low complexity" evidence="1">
    <location>
        <begin position="268"/>
        <end position="284"/>
    </location>
</feature>
<organism evidence="2 3">
    <name type="scientific">Halorubrum ezzemoulense</name>
    <name type="common">Halorubrum chaoviator</name>
    <dbReference type="NCBI Taxonomy" id="337243"/>
    <lineage>
        <taxon>Archaea</taxon>
        <taxon>Methanobacteriati</taxon>
        <taxon>Methanobacteriota</taxon>
        <taxon>Stenosarchaea group</taxon>
        <taxon>Halobacteria</taxon>
        <taxon>Halobacteriales</taxon>
        <taxon>Haloferacaceae</taxon>
        <taxon>Halorubrum</taxon>
    </lineage>
</organism>